<feature type="region of interest" description="Disordered" evidence="2">
    <location>
        <begin position="383"/>
        <end position="410"/>
    </location>
</feature>
<gene>
    <name evidence="3" type="primary">Contig8787.g9380</name>
    <name evidence="3" type="ORF">STYLEM_16755</name>
</gene>
<evidence type="ECO:0000256" key="1">
    <source>
        <dbReference type="SAM" id="Coils"/>
    </source>
</evidence>
<organism evidence="3 4">
    <name type="scientific">Stylonychia lemnae</name>
    <name type="common">Ciliate</name>
    <dbReference type="NCBI Taxonomy" id="5949"/>
    <lineage>
        <taxon>Eukaryota</taxon>
        <taxon>Sar</taxon>
        <taxon>Alveolata</taxon>
        <taxon>Ciliophora</taxon>
        <taxon>Intramacronucleata</taxon>
        <taxon>Spirotrichea</taxon>
        <taxon>Stichotrichia</taxon>
        <taxon>Sporadotrichida</taxon>
        <taxon>Oxytrichidae</taxon>
        <taxon>Stylonychinae</taxon>
        <taxon>Stylonychia</taxon>
    </lineage>
</organism>
<proteinExistence type="predicted"/>
<keyword evidence="1" id="KW-0175">Coiled coil</keyword>
<dbReference type="InParanoid" id="A0A078AYX3"/>
<evidence type="ECO:0000313" key="4">
    <source>
        <dbReference type="Proteomes" id="UP000039865"/>
    </source>
</evidence>
<dbReference type="EMBL" id="CCKQ01015809">
    <property type="protein sequence ID" value="CDW87645.1"/>
    <property type="molecule type" value="Genomic_DNA"/>
</dbReference>
<evidence type="ECO:0000313" key="3">
    <source>
        <dbReference type="EMBL" id="CDW87645.1"/>
    </source>
</evidence>
<evidence type="ECO:0000256" key="2">
    <source>
        <dbReference type="SAM" id="MobiDB-lite"/>
    </source>
</evidence>
<name>A0A078AYX3_STYLE</name>
<sequence>MNGNEDAQSVVLTNICTSPAFGKTADDLRSSNMQNAMTASTIQRRVRPHTAKSTKMQNMINSINNRVYSNRLNSSNNKSLAITHQVDRACRHSLISKISQQNLVDDNECNVTQKDLKQQRTDIKKLNSCINLLESNEKNTEINFNNKIDEIHEDWQEQYKKLKTQGKKQKKLLKEKYESETQVLEYRIENEDKLKEAFKDQMIQEEQLIRQLQSQIMLSQSETQTQSEKIKKEQQMFSERLDKLKKQKEDAAFQSIQIQNAISSKIIEAMHLKLLNNQLNQDLQLEFQRNERLERIQEIEKNFREEVAYSLLISLINPEKISGEVQPVITNQFKKVIRTLRQRYNAVDNEVELISHLQKDKNSCIFIPTQSDSDIQSKSIEQIKSSTATNKSKRIRPRPLTAKKQSESIQ</sequence>
<feature type="coiled-coil region" evidence="1">
    <location>
        <begin position="116"/>
        <end position="165"/>
    </location>
</feature>
<reference evidence="3 4" key="1">
    <citation type="submission" date="2014-06" db="EMBL/GenBank/DDBJ databases">
        <authorList>
            <person name="Swart Estienne"/>
        </authorList>
    </citation>
    <scope>NUCLEOTIDE SEQUENCE [LARGE SCALE GENOMIC DNA]</scope>
    <source>
        <strain evidence="3 4">130c</strain>
    </source>
</reference>
<keyword evidence="4" id="KW-1185">Reference proteome</keyword>
<protein>
    <submittedName>
        <fullName evidence="3">Uncharacterized protein</fullName>
    </submittedName>
</protein>
<dbReference type="Proteomes" id="UP000039865">
    <property type="component" value="Unassembled WGS sequence"/>
</dbReference>
<accession>A0A078AYX3</accession>
<feature type="coiled-coil region" evidence="1">
    <location>
        <begin position="195"/>
        <end position="247"/>
    </location>
</feature>
<dbReference type="AlphaFoldDB" id="A0A078AYX3"/>